<reference evidence="16 17" key="1">
    <citation type="submission" date="2020-08" db="EMBL/GenBank/DDBJ databases">
        <title>Genomic Encyclopedia of Type Strains, Phase IV (KMG-IV): sequencing the most valuable type-strain genomes for metagenomic binning, comparative biology and taxonomic classification.</title>
        <authorList>
            <person name="Goeker M."/>
        </authorList>
    </citation>
    <scope>NUCLEOTIDE SEQUENCE [LARGE SCALE GENOMIC DNA]</scope>
    <source>
        <strain evidence="16 17">DSM 23562</strain>
    </source>
</reference>
<evidence type="ECO:0000256" key="8">
    <source>
        <dbReference type="ARBA" id="ARBA00022741"/>
    </source>
</evidence>
<accession>A0A7W9W6H2</accession>
<evidence type="ECO:0000256" key="5">
    <source>
        <dbReference type="ARBA" id="ARBA00022516"/>
    </source>
</evidence>
<dbReference type="AlphaFoldDB" id="A0A7W9W6H2"/>
<evidence type="ECO:0000313" key="16">
    <source>
        <dbReference type="EMBL" id="MBB6049562.1"/>
    </source>
</evidence>
<comment type="catalytic activity">
    <reaction evidence="13">
        <text>a lipid A disaccharide + ATP = a lipid IVA + ADP + H(+)</text>
        <dbReference type="Rhea" id="RHEA:67840"/>
        <dbReference type="ChEBI" id="CHEBI:15378"/>
        <dbReference type="ChEBI" id="CHEBI:30616"/>
        <dbReference type="ChEBI" id="CHEBI:176343"/>
        <dbReference type="ChEBI" id="CHEBI:176425"/>
        <dbReference type="ChEBI" id="CHEBI:456216"/>
        <dbReference type="EC" id="2.7.1.130"/>
    </reaction>
</comment>
<dbReference type="NCBIfam" id="TIGR00682">
    <property type="entry name" value="lpxK"/>
    <property type="match status" value="1"/>
</dbReference>
<keyword evidence="6 13" id="KW-0441">Lipid A biosynthesis</keyword>
<organism evidence="16 17">
    <name type="scientific">Armatimonas rosea</name>
    <dbReference type="NCBI Taxonomy" id="685828"/>
    <lineage>
        <taxon>Bacteria</taxon>
        <taxon>Bacillati</taxon>
        <taxon>Armatimonadota</taxon>
        <taxon>Armatimonadia</taxon>
        <taxon>Armatimonadales</taxon>
        <taxon>Armatimonadaceae</taxon>
        <taxon>Armatimonas</taxon>
    </lineage>
</organism>
<dbReference type="PANTHER" id="PTHR42724">
    <property type="entry name" value="TETRAACYLDISACCHARIDE 4'-KINASE"/>
    <property type="match status" value="1"/>
</dbReference>
<dbReference type="GO" id="GO:0009245">
    <property type="term" value="P:lipid A biosynthetic process"/>
    <property type="evidence" value="ECO:0007669"/>
    <property type="project" value="UniProtKB-UniRule"/>
</dbReference>
<proteinExistence type="inferred from homology"/>
<dbReference type="SUPFAM" id="SSF52540">
    <property type="entry name" value="P-loop containing nucleoside triphosphate hydrolases"/>
    <property type="match status" value="1"/>
</dbReference>
<keyword evidence="9 13" id="KW-0418">Kinase</keyword>
<evidence type="ECO:0000256" key="1">
    <source>
        <dbReference type="ARBA" id="ARBA00002274"/>
    </source>
</evidence>
<dbReference type="RefSeq" id="WP_184193160.1">
    <property type="nucleotide sequence ID" value="NZ_JACHGW010000001.1"/>
</dbReference>
<keyword evidence="11 13" id="KW-0443">Lipid metabolism</keyword>
<dbReference type="GO" id="GO:0009029">
    <property type="term" value="F:lipid-A 4'-kinase activity"/>
    <property type="evidence" value="ECO:0007669"/>
    <property type="project" value="UniProtKB-UniRule"/>
</dbReference>
<evidence type="ECO:0000256" key="13">
    <source>
        <dbReference type="HAMAP-Rule" id="MF_00409"/>
    </source>
</evidence>
<comment type="pathway">
    <text evidence="2 13">Glycolipid biosynthesis; lipid IV(A) biosynthesis; lipid IV(A) from (3R)-3-hydroxytetradecanoyl-[acyl-carrier-protein] and UDP-N-acetyl-alpha-D-glucosamine: step 6/6.</text>
</comment>
<evidence type="ECO:0000256" key="10">
    <source>
        <dbReference type="ARBA" id="ARBA00022840"/>
    </source>
</evidence>
<dbReference type="InterPro" id="IPR027417">
    <property type="entry name" value="P-loop_NTPase"/>
</dbReference>
<evidence type="ECO:0000256" key="11">
    <source>
        <dbReference type="ARBA" id="ARBA00023098"/>
    </source>
</evidence>
<dbReference type="InterPro" id="IPR003758">
    <property type="entry name" value="LpxK"/>
</dbReference>
<comment type="similarity">
    <text evidence="13">Belongs to the LpxK family.</text>
</comment>
<evidence type="ECO:0000313" key="17">
    <source>
        <dbReference type="Proteomes" id="UP000520814"/>
    </source>
</evidence>
<evidence type="ECO:0000256" key="2">
    <source>
        <dbReference type="ARBA" id="ARBA00004870"/>
    </source>
</evidence>
<evidence type="ECO:0000256" key="12">
    <source>
        <dbReference type="ARBA" id="ARBA00029757"/>
    </source>
</evidence>
<dbReference type="EC" id="2.7.1.130" evidence="3 13"/>
<keyword evidence="15" id="KW-0472">Membrane</keyword>
<keyword evidence="15" id="KW-1133">Transmembrane helix</keyword>
<gene>
    <name evidence="13" type="primary">lpxK</name>
    <name evidence="16" type="ORF">HNQ39_001324</name>
</gene>
<keyword evidence="10 13" id="KW-0067">ATP-binding</keyword>
<dbReference type="Proteomes" id="UP000520814">
    <property type="component" value="Unassembled WGS sequence"/>
</dbReference>
<name>A0A7W9W6H2_ARMRO</name>
<keyword evidence="7 13" id="KW-0808">Transferase</keyword>
<dbReference type="EMBL" id="JACHGW010000001">
    <property type="protein sequence ID" value="MBB6049562.1"/>
    <property type="molecule type" value="Genomic_DNA"/>
</dbReference>
<evidence type="ECO:0000256" key="14">
    <source>
        <dbReference type="SAM" id="MobiDB-lite"/>
    </source>
</evidence>
<dbReference type="UniPathway" id="UPA00359">
    <property type="reaction ID" value="UER00482"/>
</dbReference>
<dbReference type="HAMAP" id="MF_00409">
    <property type="entry name" value="LpxK"/>
    <property type="match status" value="1"/>
</dbReference>
<dbReference type="PANTHER" id="PTHR42724:SF1">
    <property type="entry name" value="TETRAACYLDISACCHARIDE 4'-KINASE, MITOCHONDRIAL-RELATED"/>
    <property type="match status" value="1"/>
</dbReference>
<comment type="caution">
    <text evidence="16">The sequence shown here is derived from an EMBL/GenBank/DDBJ whole genome shotgun (WGS) entry which is preliminary data.</text>
</comment>
<feature type="binding site" evidence="13">
    <location>
        <begin position="60"/>
        <end position="67"/>
    </location>
    <ligand>
        <name>ATP</name>
        <dbReference type="ChEBI" id="CHEBI:30616"/>
    </ligand>
</feature>
<evidence type="ECO:0000256" key="15">
    <source>
        <dbReference type="SAM" id="Phobius"/>
    </source>
</evidence>
<sequence length="385" mass="42253">MKPEKLLEEKSLRGGLLCLAMAPLAGLHFLGLELYLLPYRLGIRKRYRLPVPVIAIGNLSSGGTGKTPMAALVGRLLRDEGLRVVLLSRGHGGSHEREPGAKIVSRGEGTLLLSAEVAGDEPTLLAQLLPDVPVIVGRDRRVSGALACAEFAPDVLLLDDALQFWQLHRDLDIVLLDARRPFDNGWMLPRGLLREPPFHLRRAGIVVLTRADQVSGEALESAKKLVQRLAPQAALFTATHAPTAWVSRTGGQKPLENLAGQDVVAFSGIADGAAFLHSLEQLQLSLKFSCEFGDHHTYNKEETLALIAQAPQGTFVTTEKDLTRLLQLWPVEGPPLWALRIQMQVADQESFRRKLNWFYGRPREETQQHKATKPEPSAKESGGDG</sequence>
<feature type="region of interest" description="Disordered" evidence="14">
    <location>
        <begin position="362"/>
        <end position="385"/>
    </location>
</feature>
<keyword evidence="8 13" id="KW-0547">Nucleotide-binding</keyword>
<dbReference type="GO" id="GO:0005524">
    <property type="term" value="F:ATP binding"/>
    <property type="evidence" value="ECO:0007669"/>
    <property type="project" value="UniProtKB-UniRule"/>
</dbReference>
<keyword evidence="5 13" id="KW-0444">Lipid biosynthesis</keyword>
<feature type="transmembrane region" description="Helical" evidence="15">
    <location>
        <begin position="12"/>
        <end position="37"/>
    </location>
</feature>
<keyword evidence="17" id="KW-1185">Reference proteome</keyword>
<evidence type="ECO:0000256" key="3">
    <source>
        <dbReference type="ARBA" id="ARBA00012071"/>
    </source>
</evidence>
<evidence type="ECO:0000256" key="6">
    <source>
        <dbReference type="ARBA" id="ARBA00022556"/>
    </source>
</evidence>
<dbReference type="Pfam" id="PF02606">
    <property type="entry name" value="LpxK"/>
    <property type="match status" value="1"/>
</dbReference>
<protein>
    <recommendedName>
        <fullName evidence="4 13">Tetraacyldisaccharide 4'-kinase</fullName>
        <ecNumber evidence="3 13">2.7.1.130</ecNumber>
    </recommendedName>
    <alternativeName>
        <fullName evidence="12 13">Lipid A 4'-kinase</fullName>
    </alternativeName>
</protein>
<evidence type="ECO:0000256" key="9">
    <source>
        <dbReference type="ARBA" id="ARBA00022777"/>
    </source>
</evidence>
<dbReference type="GO" id="GO:0005886">
    <property type="term" value="C:plasma membrane"/>
    <property type="evidence" value="ECO:0007669"/>
    <property type="project" value="TreeGrafter"/>
</dbReference>
<dbReference type="GO" id="GO:0009244">
    <property type="term" value="P:lipopolysaccharide core region biosynthetic process"/>
    <property type="evidence" value="ECO:0007669"/>
    <property type="project" value="TreeGrafter"/>
</dbReference>
<keyword evidence="15" id="KW-0812">Transmembrane</keyword>
<evidence type="ECO:0000256" key="7">
    <source>
        <dbReference type="ARBA" id="ARBA00022679"/>
    </source>
</evidence>
<comment type="function">
    <text evidence="1 13">Transfers the gamma-phosphate of ATP to the 4'-position of a tetraacyldisaccharide 1-phosphate intermediate (termed DS-1-P) to form tetraacyldisaccharide 1,4'-bis-phosphate (lipid IVA).</text>
</comment>
<evidence type="ECO:0000256" key="4">
    <source>
        <dbReference type="ARBA" id="ARBA00016436"/>
    </source>
</evidence>